<evidence type="ECO:0000259" key="3">
    <source>
        <dbReference type="PROSITE" id="PS50048"/>
    </source>
</evidence>
<dbReference type="SUPFAM" id="SSF57701">
    <property type="entry name" value="Zn2/Cys6 DNA-binding domain"/>
    <property type="match status" value="1"/>
</dbReference>
<feature type="region of interest" description="Disordered" evidence="2">
    <location>
        <begin position="508"/>
        <end position="532"/>
    </location>
</feature>
<evidence type="ECO:0000256" key="1">
    <source>
        <dbReference type="ARBA" id="ARBA00023242"/>
    </source>
</evidence>
<gene>
    <name evidence="4" type="ORF">T440DRAFT_457015</name>
</gene>
<dbReference type="AlphaFoldDB" id="A0A6A7AVV1"/>
<keyword evidence="1" id="KW-0539">Nucleus</keyword>
<sequence>MAQTTVSPLAEYDFDFNLPHGVDIDDYPIDSATHAVNSVAPHGDEDSHDADDNEPEQEEHDNLDNDDTLIGDGVQDMNYNSLPKGISDDEDAGPAFDRSYRPVLKTKRSPRRKHVDDLEIASPPLKKPYKSIFGDPTQEDALSPCEGSSMDMKDEIIPKTPGHGIGIRMSSLNIEQQDREHSPSDRPFNVGFDVLESETGDQSMRDSPALPDYNVVIPPDTQPAYQLRQNIERKKAFTYIDTDMSGNFDPSDEVKQRMSRLKKDKTVRLAQQKRKGKQSAPKEHTMKLIVRLRFAAFGNVRNYTNEEQNWPDNWSDIESECERERQEFREFFRPNTPGRSLQTPIEDPSGEADDLTGYPVARGCKCCRKNNHDCSMVEDGVYPCMQCANENDYCEPIVSTVKGRCKKCVEDGTDVCSFEDDPGQAVCDHCTEGEFVCEALPPDGYRASRININELVYGEDRPYTACTVCRQEKKRCSLKKKTDKPPCKYCKKNHIGCTFFDLPKQEPAKNTTGAAGGRRPYPTEGDAPEVARPSSSYFTAEDLADMEMADEETSSREATPEIEMEDNAGNKGLLTKIMTSFAHPIEFNVVAEETSDCNFCEMPIFGMVGHFEREVHVIRWDNGRGFTEIGGGYCEDKGPTRMCGTCTVSRLQIIVCDHENSDKHELRRIVDEGVVQDFDAVTDDLISAEPGSPEMQYQLTRWCSMCFSVAVFGCARIQLSLSGEEEEQVVGCGLRLCERCAIRLKDGFKSKLDTMACHMEVLPKVSIRDEGNDNLEGRARADVGFLRKDGLLMTDASAEA</sequence>
<evidence type="ECO:0000313" key="5">
    <source>
        <dbReference type="Proteomes" id="UP000799423"/>
    </source>
</evidence>
<feature type="region of interest" description="Disordered" evidence="2">
    <location>
        <begin position="248"/>
        <end position="282"/>
    </location>
</feature>
<evidence type="ECO:0000256" key="2">
    <source>
        <dbReference type="SAM" id="MobiDB-lite"/>
    </source>
</evidence>
<feature type="compositionally biased region" description="Basic residues" evidence="2">
    <location>
        <begin position="257"/>
        <end position="277"/>
    </location>
</feature>
<feature type="compositionally biased region" description="Basic residues" evidence="2">
    <location>
        <begin position="104"/>
        <end position="113"/>
    </location>
</feature>
<dbReference type="CDD" id="cd00067">
    <property type="entry name" value="GAL4"/>
    <property type="match status" value="1"/>
</dbReference>
<dbReference type="Proteomes" id="UP000799423">
    <property type="component" value="Unassembled WGS sequence"/>
</dbReference>
<dbReference type="InterPro" id="IPR001138">
    <property type="entry name" value="Zn2Cys6_DnaBD"/>
</dbReference>
<organism evidence="4 5">
    <name type="scientific">Plenodomus tracheiphilus IPT5</name>
    <dbReference type="NCBI Taxonomy" id="1408161"/>
    <lineage>
        <taxon>Eukaryota</taxon>
        <taxon>Fungi</taxon>
        <taxon>Dikarya</taxon>
        <taxon>Ascomycota</taxon>
        <taxon>Pezizomycotina</taxon>
        <taxon>Dothideomycetes</taxon>
        <taxon>Pleosporomycetidae</taxon>
        <taxon>Pleosporales</taxon>
        <taxon>Pleosporineae</taxon>
        <taxon>Leptosphaeriaceae</taxon>
        <taxon>Plenodomus</taxon>
    </lineage>
</organism>
<dbReference type="Gene3D" id="4.10.240.10">
    <property type="entry name" value="Zn(2)-C6 fungal-type DNA-binding domain"/>
    <property type="match status" value="1"/>
</dbReference>
<feature type="domain" description="Zn(2)-C6 fungal-type" evidence="3">
    <location>
        <begin position="465"/>
        <end position="499"/>
    </location>
</feature>
<feature type="region of interest" description="Disordered" evidence="2">
    <location>
        <begin position="32"/>
        <end position="149"/>
    </location>
</feature>
<feature type="compositionally biased region" description="Acidic residues" evidence="2">
    <location>
        <begin position="46"/>
        <end position="69"/>
    </location>
</feature>
<dbReference type="GO" id="GO:0008270">
    <property type="term" value="F:zinc ion binding"/>
    <property type="evidence" value="ECO:0007669"/>
    <property type="project" value="InterPro"/>
</dbReference>
<dbReference type="PROSITE" id="PS00463">
    <property type="entry name" value="ZN2_CY6_FUNGAL_1"/>
    <property type="match status" value="1"/>
</dbReference>
<name>A0A6A7AVV1_9PLEO</name>
<dbReference type="OrthoDB" id="5303703at2759"/>
<proteinExistence type="predicted"/>
<dbReference type="GO" id="GO:0000981">
    <property type="term" value="F:DNA-binding transcription factor activity, RNA polymerase II-specific"/>
    <property type="evidence" value="ECO:0007669"/>
    <property type="project" value="InterPro"/>
</dbReference>
<dbReference type="EMBL" id="MU006328">
    <property type="protein sequence ID" value="KAF2847182.1"/>
    <property type="molecule type" value="Genomic_DNA"/>
</dbReference>
<protein>
    <recommendedName>
        <fullName evidence="3">Zn(2)-C6 fungal-type domain-containing protein</fullName>
    </recommendedName>
</protein>
<keyword evidence="5" id="KW-1185">Reference proteome</keyword>
<dbReference type="PROSITE" id="PS50048">
    <property type="entry name" value="ZN2_CY6_FUNGAL_2"/>
    <property type="match status" value="1"/>
</dbReference>
<dbReference type="InterPro" id="IPR036864">
    <property type="entry name" value="Zn2-C6_fun-type_DNA-bd_sf"/>
</dbReference>
<evidence type="ECO:0000313" key="4">
    <source>
        <dbReference type="EMBL" id="KAF2847182.1"/>
    </source>
</evidence>
<reference evidence="4" key="1">
    <citation type="submission" date="2020-01" db="EMBL/GenBank/DDBJ databases">
        <authorList>
            <consortium name="DOE Joint Genome Institute"/>
            <person name="Haridas S."/>
            <person name="Albert R."/>
            <person name="Binder M."/>
            <person name="Bloem J."/>
            <person name="Labutti K."/>
            <person name="Salamov A."/>
            <person name="Andreopoulos B."/>
            <person name="Baker S.E."/>
            <person name="Barry K."/>
            <person name="Bills G."/>
            <person name="Bluhm B.H."/>
            <person name="Cannon C."/>
            <person name="Castanera R."/>
            <person name="Culley D.E."/>
            <person name="Daum C."/>
            <person name="Ezra D."/>
            <person name="Gonzalez J.B."/>
            <person name="Henrissat B."/>
            <person name="Kuo A."/>
            <person name="Liang C."/>
            <person name="Lipzen A."/>
            <person name="Lutzoni F."/>
            <person name="Magnuson J."/>
            <person name="Mondo S."/>
            <person name="Nolan M."/>
            <person name="Ohm R."/>
            <person name="Pangilinan J."/>
            <person name="Park H.-J."/>
            <person name="Ramirez L."/>
            <person name="Alfaro M."/>
            <person name="Sun H."/>
            <person name="Tritt A."/>
            <person name="Yoshinaga Y."/>
            <person name="Zwiers L.-H."/>
            <person name="Turgeon B.G."/>
            <person name="Goodwin S.B."/>
            <person name="Spatafora J.W."/>
            <person name="Crous P.W."/>
            <person name="Grigoriev I.V."/>
        </authorList>
    </citation>
    <scope>NUCLEOTIDE SEQUENCE</scope>
    <source>
        <strain evidence="4">IPT5</strain>
    </source>
</reference>
<accession>A0A6A7AVV1</accession>